<keyword evidence="2" id="KW-1185">Reference proteome</keyword>
<dbReference type="AlphaFoldDB" id="A0A2H3D710"/>
<sequence>YLLSLTHNVEPSLEHLAKVNDNAPDPEIELPDEDSLTFKKYKKQMNQYQEDCKMLKYQVEVSCDHHSRHHDHSMYRVNVT</sequence>
<accession>A0A2H3D710</accession>
<name>A0A2H3D710_ARMGA</name>
<gene>
    <name evidence="1" type="ORF">ARMGADRAFT_945359</name>
</gene>
<dbReference type="InParanoid" id="A0A2H3D710"/>
<dbReference type="STRING" id="47427.A0A2H3D710"/>
<dbReference type="EMBL" id="KZ293708">
    <property type="protein sequence ID" value="PBK83276.1"/>
    <property type="molecule type" value="Genomic_DNA"/>
</dbReference>
<organism evidence="1 2">
    <name type="scientific">Armillaria gallica</name>
    <name type="common">Bulbous honey fungus</name>
    <name type="synonym">Armillaria bulbosa</name>
    <dbReference type="NCBI Taxonomy" id="47427"/>
    <lineage>
        <taxon>Eukaryota</taxon>
        <taxon>Fungi</taxon>
        <taxon>Dikarya</taxon>
        <taxon>Basidiomycota</taxon>
        <taxon>Agaricomycotina</taxon>
        <taxon>Agaricomycetes</taxon>
        <taxon>Agaricomycetidae</taxon>
        <taxon>Agaricales</taxon>
        <taxon>Marasmiineae</taxon>
        <taxon>Physalacriaceae</taxon>
        <taxon>Armillaria</taxon>
    </lineage>
</organism>
<reference evidence="2" key="1">
    <citation type="journal article" date="2017" name="Nat. Ecol. Evol.">
        <title>Genome expansion and lineage-specific genetic innovations in the forest pathogenic fungi Armillaria.</title>
        <authorList>
            <person name="Sipos G."/>
            <person name="Prasanna A.N."/>
            <person name="Walter M.C."/>
            <person name="O'Connor E."/>
            <person name="Balint B."/>
            <person name="Krizsan K."/>
            <person name="Kiss B."/>
            <person name="Hess J."/>
            <person name="Varga T."/>
            <person name="Slot J."/>
            <person name="Riley R."/>
            <person name="Boka B."/>
            <person name="Rigling D."/>
            <person name="Barry K."/>
            <person name="Lee J."/>
            <person name="Mihaltcheva S."/>
            <person name="LaButti K."/>
            <person name="Lipzen A."/>
            <person name="Waldron R."/>
            <person name="Moloney N.M."/>
            <person name="Sperisen C."/>
            <person name="Kredics L."/>
            <person name="Vagvoelgyi C."/>
            <person name="Patrignani A."/>
            <person name="Fitzpatrick D."/>
            <person name="Nagy I."/>
            <person name="Doyle S."/>
            <person name="Anderson J.B."/>
            <person name="Grigoriev I.V."/>
            <person name="Gueldener U."/>
            <person name="Muensterkoetter M."/>
            <person name="Nagy L.G."/>
        </authorList>
    </citation>
    <scope>NUCLEOTIDE SEQUENCE [LARGE SCALE GENOMIC DNA]</scope>
    <source>
        <strain evidence="2">Ar21-2</strain>
    </source>
</reference>
<feature type="non-terminal residue" evidence="1">
    <location>
        <position position="1"/>
    </location>
</feature>
<protein>
    <submittedName>
        <fullName evidence="1">Uncharacterized protein</fullName>
    </submittedName>
</protein>
<evidence type="ECO:0000313" key="1">
    <source>
        <dbReference type="EMBL" id="PBK83276.1"/>
    </source>
</evidence>
<evidence type="ECO:0000313" key="2">
    <source>
        <dbReference type="Proteomes" id="UP000217790"/>
    </source>
</evidence>
<dbReference type="OrthoDB" id="3033067at2759"/>
<proteinExistence type="predicted"/>
<dbReference type="Proteomes" id="UP000217790">
    <property type="component" value="Unassembled WGS sequence"/>
</dbReference>